<evidence type="ECO:0000256" key="3">
    <source>
        <dbReference type="ARBA" id="ARBA00012513"/>
    </source>
</evidence>
<dbReference type="EC" id="2.7.11.1" evidence="3"/>
<dbReference type="GO" id="GO:0005524">
    <property type="term" value="F:ATP binding"/>
    <property type="evidence" value="ECO:0007669"/>
    <property type="project" value="UniProtKB-KW"/>
</dbReference>
<dbReference type="Gene3D" id="1.10.510.10">
    <property type="entry name" value="Transferase(Phosphotransferase) domain 1"/>
    <property type="match status" value="1"/>
</dbReference>
<dbReference type="AlphaFoldDB" id="A0A8K0ERQ6"/>
<dbReference type="OrthoDB" id="21018at2759"/>
<dbReference type="GO" id="GO:0035556">
    <property type="term" value="P:intracellular signal transduction"/>
    <property type="evidence" value="ECO:0007669"/>
    <property type="project" value="TreeGrafter"/>
</dbReference>
<dbReference type="EMBL" id="OV696688">
    <property type="protein sequence ID" value="CAH1259159.1"/>
    <property type="molecule type" value="Genomic_DNA"/>
</dbReference>
<evidence type="ECO:0000256" key="8">
    <source>
        <dbReference type="ARBA" id="ARBA00022741"/>
    </source>
</evidence>
<feature type="transmembrane region" description="Helical" evidence="13">
    <location>
        <begin position="6"/>
        <end position="26"/>
    </location>
</feature>
<organism evidence="15 16">
    <name type="scientific">Branchiostoma lanceolatum</name>
    <name type="common">Common lancelet</name>
    <name type="synonym">Amphioxus lanceolatum</name>
    <dbReference type="NCBI Taxonomy" id="7740"/>
    <lineage>
        <taxon>Eukaryota</taxon>
        <taxon>Metazoa</taxon>
        <taxon>Chordata</taxon>
        <taxon>Cephalochordata</taxon>
        <taxon>Leptocardii</taxon>
        <taxon>Amphioxiformes</taxon>
        <taxon>Branchiostomatidae</taxon>
        <taxon>Branchiostoma</taxon>
    </lineage>
</organism>
<keyword evidence="16" id="KW-1185">Reference proteome</keyword>
<gene>
    <name evidence="15" type="primary">GSG2</name>
    <name evidence="15" type="ORF">BLAG_LOCUS16536</name>
</gene>
<feature type="domain" description="Serine/threonine-protein kinase haspin C-terminal" evidence="14">
    <location>
        <begin position="144"/>
        <end position="230"/>
    </location>
</feature>
<evidence type="ECO:0000256" key="5">
    <source>
        <dbReference type="ARBA" id="ARBA00022490"/>
    </source>
</evidence>
<dbReference type="GO" id="GO:0005694">
    <property type="term" value="C:chromosome"/>
    <property type="evidence" value="ECO:0007669"/>
    <property type="project" value="UniProtKB-SubCell"/>
</dbReference>
<name>A0A8K0ERQ6_BRALA</name>
<comment type="catalytic activity">
    <reaction evidence="11">
        <text>L-threonyl-[protein] + ATP = O-phospho-L-threonyl-[protein] + ADP + H(+)</text>
        <dbReference type="Rhea" id="RHEA:46608"/>
        <dbReference type="Rhea" id="RHEA-COMP:11060"/>
        <dbReference type="Rhea" id="RHEA-COMP:11605"/>
        <dbReference type="ChEBI" id="CHEBI:15378"/>
        <dbReference type="ChEBI" id="CHEBI:30013"/>
        <dbReference type="ChEBI" id="CHEBI:30616"/>
        <dbReference type="ChEBI" id="CHEBI:61977"/>
        <dbReference type="ChEBI" id="CHEBI:456216"/>
        <dbReference type="EC" id="2.7.11.1"/>
    </reaction>
</comment>
<evidence type="ECO:0000256" key="11">
    <source>
        <dbReference type="ARBA" id="ARBA00047899"/>
    </source>
</evidence>
<evidence type="ECO:0000256" key="9">
    <source>
        <dbReference type="ARBA" id="ARBA00022777"/>
    </source>
</evidence>
<dbReference type="Pfam" id="PF12330">
    <property type="entry name" value="Haspin_kinase"/>
    <property type="match status" value="1"/>
</dbReference>
<accession>A0A8K0ERQ6</accession>
<evidence type="ECO:0000313" key="16">
    <source>
        <dbReference type="Proteomes" id="UP000838412"/>
    </source>
</evidence>
<dbReference type="SUPFAM" id="SSF56112">
    <property type="entry name" value="Protein kinase-like (PK-like)"/>
    <property type="match status" value="1"/>
</dbReference>
<dbReference type="InterPro" id="IPR024604">
    <property type="entry name" value="GSG2_C"/>
</dbReference>
<keyword evidence="9" id="KW-0418">Kinase</keyword>
<keyword evidence="13" id="KW-1133">Transmembrane helix</keyword>
<evidence type="ECO:0000256" key="7">
    <source>
        <dbReference type="ARBA" id="ARBA00022679"/>
    </source>
</evidence>
<keyword evidence="6" id="KW-0723">Serine/threonine-protein kinase</keyword>
<sequence length="233" mass="26934">MKTTTTTIAMAMYFFFIANLVSICFLPDMFPDSQLFVVLEFADGGCDLERFELHSLSQAKAILHQICVTLAVAEAALQFEHRDLHWGNVLVKRMDSREPSSTHHLNGEEVCVATSGLDVSIIDFTLSRMQKDGQPLYCDLSADPTLFDGKGDYQFDIYRAMKKENRDNWKRHCPYTNVLWLHYLADKLLNKKYKANKKSQRAWQQKFQTFLKQVLDCRTVAQVLKDCTLFKDK</sequence>
<dbReference type="FunFam" id="1.10.510.10:FF:000401">
    <property type="entry name" value="serine/threonine-protein kinase haspin"/>
    <property type="match status" value="1"/>
</dbReference>
<keyword evidence="13" id="KW-0472">Membrane</keyword>
<evidence type="ECO:0000256" key="6">
    <source>
        <dbReference type="ARBA" id="ARBA00022527"/>
    </source>
</evidence>
<evidence type="ECO:0000256" key="10">
    <source>
        <dbReference type="ARBA" id="ARBA00022840"/>
    </source>
</evidence>
<dbReference type="PANTHER" id="PTHR24419">
    <property type="entry name" value="INTERLEUKIN-1 RECEPTOR-ASSOCIATED KINASE"/>
    <property type="match status" value="1"/>
</dbReference>
<evidence type="ECO:0000256" key="13">
    <source>
        <dbReference type="SAM" id="Phobius"/>
    </source>
</evidence>
<keyword evidence="10" id="KW-0067">ATP-binding</keyword>
<evidence type="ECO:0000256" key="4">
    <source>
        <dbReference type="ARBA" id="ARBA00022454"/>
    </source>
</evidence>
<dbReference type="GO" id="GO:0005634">
    <property type="term" value="C:nucleus"/>
    <property type="evidence" value="ECO:0007669"/>
    <property type="project" value="TreeGrafter"/>
</dbReference>
<keyword evidence="8" id="KW-0547">Nucleotide-binding</keyword>
<dbReference type="GO" id="GO:0000278">
    <property type="term" value="P:mitotic cell cycle"/>
    <property type="evidence" value="ECO:0007669"/>
    <property type="project" value="TreeGrafter"/>
</dbReference>
<dbReference type="PANTHER" id="PTHR24419:SF18">
    <property type="entry name" value="SERINE_THREONINE-PROTEIN KINASE HASPIN"/>
    <property type="match status" value="1"/>
</dbReference>
<reference evidence="15" key="1">
    <citation type="submission" date="2022-01" db="EMBL/GenBank/DDBJ databases">
        <authorList>
            <person name="Braso-Vives M."/>
        </authorList>
    </citation>
    <scope>NUCLEOTIDE SEQUENCE</scope>
</reference>
<dbReference type="GO" id="GO:0005737">
    <property type="term" value="C:cytoplasm"/>
    <property type="evidence" value="ECO:0007669"/>
    <property type="project" value="UniProtKB-SubCell"/>
</dbReference>
<evidence type="ECO:0000256" key="2">
    <source>
        <dbReference type="ARBA" id="ARBA00004496"/>
    </source>
</evidence>
<dbReference type="Proteomes" id="UP000838412">
    <property type="component" value="Chromosome 3"/>
</dbReference>
<keyword evidence="5" id="KW-0963">Cytoplasm</keyword>
<keyword evidence="4" id="KW-0158">Chromosome</keyword>
<evidence type="ECO:0000313" key="15">
    <source>
        <dbReference type="EMBL" id="CAH1259159.1"/>
    </source>
</evidence>
<evidence type="ECO:0000256" key="12">
    <source>
        <dbReference type="ARBA" id="ARBA00048679"/>
    </source>
</evidence>
<proteinExistence type="predicted"/>
<evidence type="ECO:0000259" key="14">
    <source>
        <dbReference type="SMART" id="SM01331"/>
    </source>
</evidence>
<comment type="catalytic activity">
    <reaction evidence="12">
        <text>L-seryl-[protein] + ATP = O-phospho-L-seryl-[protein] + ADP + H(+)</text>
        <dbReference type="Rhea" id="RHEA:17989"/>
        <dbReference type="Rhea" id="RHEA-COMP:9863"/>
        <dbReference type="Rhea" id="RHEA-COMP:11604"/>
        <dbReference type="ChEBI" id="CHEBI:15378"/>
        <dbReference type="ChEBI" id="CHEBI:29999"/>
        <dbReference type="ChEBI" id="CHEBI:30616"/>
        <dbReference type="ChEBI" id="CHEBI:83421"/>
        <dbReference type="ChEBI" id="CHEBI:456216"/>
        <dbReference type="EC" id="2.7.11.1"/>
    </reaction>
</comment>
<dbReference type="GO" id="GO:0072354">
    <property type="term" value="F:histone H3T3 kinase activity"/>
    <property type="evidence" value="ECO:0007669"/>
    <property type="project" value="TreeGrafter"/>
</dbReference>
<protein>
    <recommendedName>
        <fullName evidence="3">non-specific serine/threonine protein kinase</fullName>
        <ecNumber evidence="3">2.7.11.1</ecNumber>
    </recommendedName>
</protein>
<keyword evidence="13" id="KW-0812">Transmembrane</keyword>
<evidence type="ECO:0000256" key="1">
    <source>
        <dbReference type="ARBA" id="ARBA00004286"/>
    </source>
</evidence>
<keyword evidence="7" id="KW-0808">Transferase</keyword>
<dbReference type="SMART" id="SM01331">
    <property type="entry name" value="DUF3635"/>
    <property type="match status" value="1"/>
</dbReference>
<comment type="subcellular location">
    <subcellularLocation>
        <location evidence="1">Chromosome</location>
    </subcellularLocation>
    <subcellularLocation>
        <location evidence="2">Cytoplasm</location>
    </subcellularLocation>
</comment>
<dbReference type="InterPro" id="IPR011009">
    <property type="entry name" value="Kinase-like_dom_sf"/>
</dbReference>